<dbReference type="InterPro" id="IPR020941">
    <property type="entry name" value="SUFU-like_domain"/>
</dbReference>
<dbReference type="SUPFAM" id="SSF103359">
    <property type="entry name" value="Suppressor of Fused, N-terminal domain"/>
    <property type="match status" value="1"/>
</dbReference>
<feature type="domain" description="Suppressor of fused-like" evidence="2">
    <location>
        <begin position="383"/>
        <end position="550"/>
    </location>
</feature>
<dbReference type="AlphaFoldDB" id="A0A9E9LDI4"/>
<dbReference type="InterPro" id="IPR037181">
    <property type="entry name" value="SUFU_N"/>
</dbReference>
<dbReference type="RefSeq" id="WP_269316356.1">
    <property type="nucleotide sequence ID" value="NZ_CP098251.1"/>
</dbReference>
<evidence type="ECO:0000256" key="1">
    <source>
        <dbReference type="PROSITE-ProRule" id="PRU00339"/>
    </source>
</evidence>
<proteinExistence type="predicted"/>
<evidence type="ECO:0000259" key="3">
    <source>
        <dbReference type="Pfam" id="PF09951"/>
    </source>
</evidence>
<protein>
    <submittedName>
        <fullName evidence="4">DUF2185 domain-containing protein</fullName>
    </submittedName>
</protein>
<dbReference type="SUPFAM" id="SSF48452">
    <property type="entry name" value="TPR-like"/>
    <property type="match status" value="2"/>
</dbReference>
<dbReference type="Pfam" id="PF09951">
    <property type="entry name" value="Imm33"/>
    <property type="match status" value="1"/>
</dbReference>
<dbReference type="PROSITE" id="PS50005">
    <property type="entry name" value="TPR"/>
    <property type="match status" value="1"/>
</dbReference>
<dbReference type="Gene3D" id="1.25.40.10">
    <property type="entry name" value="Tetratricopeptide repeat domain"/>
    <property type="match status" value="2"/>
</dbReference>
<dbReference type="SMART" id="SM00028">
    <property type="entry name" value="TPR"/>
    <property type="match status" value="4"/>
</dbReference>
<dbReference type="InterPro" id="IPR011990">
    <property type="entry name" value="TPR-like_helical_dom_sf"/>
</dbReference>
<evidence type="ECO:0000259" key="2">
    <source>
        <dbReference type="Pfam" id="PF05076"/>
    </source>
</evidence>
<dbReference type="Pfam" id="PF13432">
    <property type="entry name" value="TPR_16"/>
    <property type="match status" value="1"/>
</dbReference>
<dbReference type="EMBL" id="CP098251">
    <property type="protein sequence ID" value="WAV92090.1"/>
    <property type="molecule type" value="Genomic_DNA"/>
</dbReference>
<dbReference type="Pfam" id="PF13181">
    <property type="entry name" value="TPR_8"/>
    <property type="match status" value="1"/>
</dbReference>
<gene>
    <name evidence="4" type="ORF">NB646_05065</name>
</gene>
<feature type="repeat" description="TPR" evidence="1">
    <location>
        <begin position="276"/>
        <end position="309"/>
    </location>
</feature>
<reference evidence="4" key="1">
    <citation type="journal article" date="2022" name="Front. Microbiol.">
        <title>New perspectives on an old grouping: The genomic and phenotypic variability of Oxalobacter formigenes and the implications for calcium oxalate stone prevention.</title>
        <authorList>
            <person name="Chmiel J.A."/>
            <person name="Carr C."/>
            <person name="Stuivenberg G.A."/>
            <person name="Venema R."/>
            <person name="Chanyi R.M."/>
            <person name="Al K.F."/>
            <person name="Giguere D."/>
            <person name="Say H."/>
            <person name="Akouris P.P."/>
            <person name="Dominguez Romero S.A."/>
            <person name="Kwong A."/>
            <person name="Tai V."/>
            <person name="Koval S.F."/>
            <person name="Razvi H."/>
            <person name="Bjazevic J."/>
            <person name="Burton J.P."/>
        </authorList>
    </citation>
    <scope>NUCLEOTIDE SEQUENCE</scope>
    <source>
        <strain evidence="4">OxK</strain>
    </source>
</reference>
<name>A0A9E9LDI4_9BURK</name>
<dbReference type="InterPro" id="IPR019734">
    <property type="entry name" value="TPR_rpt"/>
</dbReference>
<dbReference type="Pfam" id="PF05076">
    <property type="entry name" value="SUFU"/>
    <property type="match status" value="1"/>
</dbReference>
<dbReference type="PANTHER" id="PTHR38743">
    <property type="entry name" value="SIMILAR TO GLYOXYLASE I FAMILY PROTEIN"/>
    <property type="match status" value="1"/>
</dbReference>
<keyword evidence="1" id="KW-0802">TPR repeat</keyword>
<evidence type="ECO:0000313" key="4">
    <source>
        <dbReference type="EMBL" id="WAV92090.1"/>
    </source>
</evidence>
<accession>A0A9E9LDI4</accession>
<dbReference type="Proteomes" id="UP001164819">
    <property type="component" value="Chromosome"/>
</dbReference>
<feature type="domain" description="Immunity protein Imm33" evidence="3">
    <location>
        <begin position="582"/>
        <end position="668"/>
    </location>
</feature>
<dbReference type="InterPro" id="IPR018689">
    <property type="entry name" value="Imm33_dom"/>
</dbReference>
<organism evidence="4">
    <name type="scientific">Oxalobacter aliiformigenes</name>
    <dbReference type="NCBI Taxonomy" id="2946593"/>
    <lineage>
        <taxon>Bacteria</taxon>
        <taxon>Pseudomonadati</taxon>
        <taxon>Pseudomonadota</taxon>
        <taxon>Betaproteobacteria</taxon>
        <taxon>Burkholderiales</taxon>
        <taxon>Oxalobacteraceae</taxon>
        <taxon>Oxalobacter</taxon>
    </lineage>
</organism>
<dbReference type="PANTHER" id="PTHR38743:SF2">
    <property type="entry name" value="DUF2185 DOMAIN-CONTAINING PROTEIN"/>
    <property type="match status" value="1"/>
</dbReference>
<sequence length="679" mass="77159">MDDFSPQHFRSDKKAVLNESLRATLEKLDEENRMNGIIDLINSLDGAREDFESALWAAYALNNLDTYESYLQAEKWLKGVEKEGMQSGIWHYRYSVALAWQGKFDEALSAIERGTQVEPSWPWGWLQLARMQYHAGRKDDASRSVSVGLKLVPGDCEFLTLKAAIENGTDSESVLGHYITAADNTGSASSRRIARLKREKRQYETKQARQSLIGRLNQYHIDKDFTRIVNDISAVPSAERGYELTVRLARAYNNLGEYTRAIESLESVRAQSKNDAGWHFHMGAALYYLGRMPPAKAEFERVLELDPEDGDAWQYLAWCCDATGDTSPLLGSEAKVPRPPETSGNPERPVLYTEPELAIIENYITDNFGDYDFVFHELFSPDIHVDIVIINPTPRRPFHTLVTIGMGAYKMNVPANLRNRKLDRAEMLICLPSTWDVNSNEEKWYWPLRWLKIMARLPMTNHTWLGWGHTVPHEKPFAENTKLSAMMLINPGLFFMDREPSDCILPGGDIVHFYQMVPILSDELEYKQSHDANKLIALLDEDAIIVDPHRLSVCPSTERKTRTIVPDNPKNLLVNWKGPEGCLATDRIMVDGCKVGYMYREKPDEGMPDSGWRFTAGDESAEYMTDPDRAGIYSINTVCNIDPDIIPLLDSPYGTAWLRDETGHFRQVPLDPGENGPLQ</sequence>